<dbReference type="GO" id="GO:0016491">
    <property type="term" value="F:oxidoreductase activity"/>
    <property type="evidence" value="ECO:0007669"/>
    <property type="project" value="UniProtKB-KW"/>
</dbReference>
<dbReference type="PRINTS" id="PR00080">
    <property type="entry name" value="SDRFAMILY"/>
</dbReference>
<dbReference type="InterPro" id="IPR036291">
    <property type="entry name" value="NAD(P)-bd_dom_sf"/>
</dbReference>
<dbReference type="AlphaFoldDB" id="A0A537J879"/>
<dbReference type="Gene3D" id="3.40.50.720">
    <property type="entry name" value="NAD(P)-binding Rossmann-like Domain"/>
    <property type="match status" value="1"/>
</dbReference>
<evidence type="ECO:0000256" key="2">
    <source>
        <dbReference type="ARBA" id="ARBA00023002"/>
    </source>
</evidence>
<comment type="similarity">
    <text evidence="1 3">Belongs to the short-chain dehydrogenases/reductases (SDR) family.</text>
</comment>
<dbReference type="FunFam" id="3.40.50.720:FF:000084">
    <property type="entry name" value="Short-chain dehydrogenase reductase"/>
    <property type="match status" value="1"/>
</dbReference>
<dbReference type="SUPFAM" id="SSF51735">
    <property type="entry name" value="NAD(P)-binding Rossmann-fold domains"/>
    <property type="match status" value="1"/>
</dbReference>
<evidence type="ECO:0000313" key="5">
    <source>
        <dbReference type="Proteomes" id="UP000318093"/>
    </source>
</evidence>
<dbReference type="Proteomes" id="UP000318093">
    <property type="component" value="Unassembled WGS sequence"/>
</dbReference>
<gene>
    <name evidence="4" type="ORF">E6H03_09680</name>
</gene>
<evidence type="ECO:0000313" key="4">
    <source>
        <dbReference type="EMBL" id="TMI79715.1"/>
    </source>
</evidence>
<organism evidence="4 5">
    <name type="scientific">Candidatus Segetimicrobium genomatis</name>
    <dbReference type="NCBI Taxonomy" id="2569760"/>
    <lineage>
        <taxon>Bacteria</taxon>
        <taxon>Bacillati</taxon>
        <taxon>Candidatus Sysuimicrobiota</taxon>
        <taxon>Candidatus Sysuimicrobiia</taxon>
        <taxon>Candidatus Sysuimicrobiales</taxon>
        <taxon>Candidatus Segetimicrobiaceae</taxon>
        <taxon>Candidatus Segetimicrobium</taxon>
    </lineage>
</organism>
<name>A0A537J879_9BACT</name>
<dbReference type="PANTHER" id="PTHR43943">
    <property type="entry name" value="DEHYDROGENASE/REDUCTASE (SDR FAMILY) MEMBER 4"/>
    <property type="match status" value="1"/>
</dbReference>
<accession>A0A537J879</accession>
<dbReference type="Pfam" id="PF00106">
    <property type="entry name" value="adh_short"/>
    <property type="match status" value="1"/>
</dbReference>
<dbReference type="CDD" id="cd05233">
    <property type="entry name" value="SDR_c"/>
    <property type="match status" value="1"/>
</dbReference>
<protein>
    <submittedName>
        <fullName evidence="4">SDR family oxidoreductase</fullName>
    </submittedName>
</protein>
<dbReference type="PRINTS" id="PR00081">
    <property type="entry name" value="GDHRDH"/>
</dbReference>
<reference evidence="4 5" key="1">
    <citation type="journal article" date="2019" name="Nat. Microbiol.">
        <title>Mediterranean grassland soil C-N compound turnover is dependent on rainfall and depth, and is mediated by genomically divergent microorganisms.</title>
        <authorList>
            <person name="Diamond S."/>
            <person name="Andeer P.F."/>
            <person name="Li Z."/>
            <person name="Crits-Christoph A."/>
            <person name="Burstein D."/>
            <person name="Anantharaman K."/>
            <person name="Lane K.R."/>
            <person name="Thomas B.C."/>
            <person name="Pan C."/>
            <person name="Northen T.R."/>
            <person name="Banfield J.F."/>
        </authorList>
    </citation>
    <scope>NUCLEOTIDE SEQUENCE [LARGE SCALE GENOMIC DNA]</scope>
    <source>
        <strain evidence="4">NP_6</strain>
    </source>
</reference>
<evidence type="ECO:0000256" key="1">
    <source>
        <dbReference type="ARBA" id="ARBA00006484"/>
    </source>
</evidence>
<evidence type="ECO:0000256" key="3">
    <source>
        <dbReference type="RuleBase" id="RU000363"/>
    </source>
</evidence>
<proteinExistence type="inferred from homology"/>
<dbReference type="EMBL" id="VBAN01000307">
    <property type="protein sequence ID" value="TMI79715.1"/>
    <property type="molecule type" value="Genomic_DNA"/>
</dbReference>
<comment type="caution">
    <text evidence="4">The sequence shown here is derived from an EMBL/GenBank/DDBJ whole genome shotgun (WGS) entry which is preliminary data.</text>
</comment>
<dbReference type="InterPro" id="IPR002347">
    <property type="entry name" value="SDR_fam"/>
</dbReference>
<sequence>MSGELVMTGKVAIVTGGSRGIGEAVAAAFAREGARLVVAARTEPELRQAAERLRGRGAEVRWVSADVSQAGDADRIVQAALRAFGRVDVLVNAAGVYGPIGPMWDVDASAWVQAIQVNLCGTFFCCRAVLPHMIERRQGKIVNFSGGGAASPLPRFTAYGVSKAAVVRLTETLAEEVKEFNIQVNAIAPGAVDTRLQDAVIAAGERAGALLARIRRLRETGAGGVPRELPASLAVFLASPKSGALTGKLIAAPYDAWTSWDADRIAKLMTSPWLTLRRLDHATLRPLLDTIADDAC</sequence>
<keyword evidence="2" id="KW-0560">Oxidoreductase</keyword>
<dbReference type="PANTHER" id="PTHR43943:SF2">
    <property type="entry name" value="DEHYDROGENASE_REDUCTASE 4"/>
    <property type="match status" value="1"/>
</dbReference>